<keyword evidence="3" id="KW-1185">Reference proteome</keyword>
<protein>
    <submittedName>
        <fullName evidence="2">Uncharacterized protein</fullName>
    </submittedName>
</protein>
<dbReference type="EMBL" id="JANPWB010000007">
    <property type="protein sequence ID" value="KAJ1173802.1"/>
    <property type="molecule type" value="Genomic_DNA"/>
</dbReference>
<evidence type="ECO:0000256" key="1">
    <source>
        <dbReference type="SAM" id="MobiDB-lite"/>
    </source>
</evidence>
<accession>A0AAV7TBB5</accession>
<evidence type="ECO:0000313" key="3">
    <source>
        <dbReference type="Proteomes" id="UP001066276"/>
    </source>
</evidence>
<proteinExistence type="predicted"/>
<feature type="compositionally biased region" description="Low complexity" evidence="1">
    <location>
        <begin position="1"/>
        <end position="16"/>
    </location>
</feature>
<evidence type="ECO:0000313" key="2">
    <source>
        <dbReference type="EMBL" id="KAJ1173802.1"/>
    </source>
</evidence>
<sequence>MPAAHHSAVSHGSHLVPPRPRIPAAPVYKRYQPMKAPKRRGRVHCGQPRPCPSCFYIHVWWRVWEGARGGREPFCREEGVSGTRALKANPSLVLKEEESRASGL</sequence>
<dbReference type="AlphaFoldDB" id="A0AAV7TBB5"/>
<comment type="caution">
    <text evidence="2">The sequence shown here is derived from an EMBL/GenBank/DDBJ whole genome shotgun (WGS) entry which is preliminary data.</text>
</comment>
<name>A0AAV7TBB5_PLEWA</name>
<organism evidence="2 3">
    <name type="scientific">Pleurodeles waltl</name>
    <name type="common">Iberian ribbed newt</name>
    <dbReference type="NCBI Taxonomy" id="8319"/>
    <lineage>
        <taxon>Eukaryota</taxon>
        <taxon>Metazoa</taxon>
        <taxon>Chordata</taxon>
        <taxon>Craniata</taxon>
        <taxon>Vertebrata</taxon>
        <taxon>Euteleostomi</taxon>
        <taxon>Amphibia</taxon>
        <taxon>Batrachia</taxon>
        <taxon>Caudata</taxon>
        <taxon>Salamandroidea</taxon>
        <taxon>Salamandridae</taxon>
        <taxon>Pleurodelinae</taxon>
        <taxon>Pleurodeles</taxon>
    </lineage>
</organism>
<gene>
    <name evidence="2" type="ORF">NDU88_005628</name>
</gene>
<dbReference type="Proteomes" id="UP001066276">
    <property type="component" value="Chromosome 4_1"/>
</dbReference>
<feature type="region of interest" description="Disordered" evidence="1">
    <location>
        <begin position="1"/>
        <end position="22"/>
    </location>
</feature>
<reference evidence="2" key="1">
    <citation type="journal article" date="2022" name="bioRxiv">
        <title>Sequencing and chromosome-scale assembly of the giantPleurodeles waltlgenome.</title>
        <authorList>
            <person name="Brown T."/>
            <person name="Elewa A."/>
            <person name="Iarovenko S."/>
            <person name="Subramanian E."/>
            <person name="Araus A.J."/>
            <person name="Petzold A."/>
            <person name="Susuki M."/>
            <person name="Suzuki K.-i.T."/>
            <person name="Hayashi T."/>
            <person name="Toyoda A."/>
            <person name="Oliveira C."/>
            <person name="Osipova E."/>
            <person name="Leigh N.D."/>
            <person name="Simon A."/>
            <person name="Yun M.H."/>
        </authorList>
    </citation>
    <scope>NUCLEOTIDE SEQUENCE</scope>
    <source>
        <strain evidence="2">20211129_DDA</strain>
        <tissue evidence="2">Liver</tissue>
    </source>
</reference>